<protein>
    <submittedName>
        <fullName evidence="2">Beta-lactamase class A</fullName>
        <ecNumber evidence="2">3.5.2.6</ecNumber>
    </submittedName>
</protein>
<dbReference type="InterPro" id="IPR012338">
    <property type="entry name" value="Beta-lactam/transpept-like"/>
</dbReference>
<gene>
    <name evidence="2" type="ORF">JOD01_001647</name>
</gene>
<dbReference type="InterPro" id="IPR000871">
    <property type="entry name" value="Beta-lactam_class-A"/>
</dbReference>
<evidence type="ECO:0000313" key="2">
    <source>
        <dbReference type="EMBL" id="MBM7590046.1"/>
    </source>
</evidence>
<proteinExistence type="predicted"/>
<dbReference type="SUPFAM" id="SSF56601">
    <property type="entry name" value="beta-lactamase/transpeptidase-like"/>
    <property type="match status" value="1"/>
</dbReference>
<dbReference type="Proteomes" id="UP000717624">
    <property type="component" value="Unassembled WGS sequence"/>
</dbReference>
<comment type="caution">
    <text evidence="2">The sequence shown here is derived from an EMBL/GenBank/DDBJ whole genome shotgun (WGS) entry which is preliminary data.</text>
</comment>
<organism evidence="2 3">
    <name type="scientific">Brevibacillus fulvus</name>
    <dbReference type="NCBI Taxonomy" id="1125967"/>
    <lineage>
        <taxon>Bacteria</taxon>
        <taxon>Bacillati</taxon>
        <taxon>Bacillota</taxon>
        <taxon>Bacilli</taxon>
        <taxon>Bacillales</taxon>
        <taxon>Paenibacillaceae</taxon>
        <taxon>Brevibacillus</taxon>
    </lineage>
</organism>
<dbReference type="GO" id="GO:0046677">
    <property type="term" value="P:response to antibiotic"/>
    <property type="evidence" value="ECO:0007669"/>
    <property type="project" value="InterPro"/>
</dbReference>
<dbReference type="PANTHER" id="PTHR35333">
    <property type="entry name" value="BETA-LACTAMASE"/>
    <property type="match status" value="1"/>
</dbReference>
<feature type="domain" description="Beta-lactamase class A catalytic" evidence="1">
    <location>
        <begin position="20"/>
        <end position="233"/>
    </location>
</feature>
<dbReference type="GO" id="GO:0030655">
    <property type="term" value="P:beta-lactam antibiotic catabolic process"/>
    <property type="evidence" value="ECO:0007669"/>
    <property type="project" value="InterPro"/>
</dbReference>
<dbReference type="EMBL" id="JAFBEB010000004">
    <property type="protein sequence ID" value="MBM7590046.1"/>
    <property type="molecule type" value="Genomic_DNA"/>
</dbReference>
<keyword evidence="3" id="KW-1185">Reference proteome</keyword>
<evidence type="ECO:0000313" key="3">
    <source>
        <dbReference type="Proteomes" id="UP000717624"/>
    </source>
</evidence>
<dbReference type="GO" id="GO:0008800">
    <property type="term" value="F:beta-lactamase activity"/>
    <property type="evidence" value="ECO:0007669"/>
    <property type="project" value="UniProtKB-EC"/>
</dbReference>
<keyword evidence="2" id="KW-0378">Hydrolase</keyword>
<dbReference type="Pfam" id="PF13354">
    <property type="entry name" value="Beta-lactamase2"/>
    <property type="match status" value="1"/>
</dbReference>
<dbReference type="AlphaFoldDB" id="A0A938Y111"/>
<dbReference type="EC" id="3.5.2.6" evidence="2"/>
<dbReference type="PANTHER" id="PTHR35333:SF3">
    <property type="entry name" value="BETA-LACTAMASE-TYPE TRANSPEPTIDASE FOLD CONTAINING PROTEIN"/>
    <property type="match status" value="1"/>
</dbReference>
<dbReference type="RefSeq" id="WP_239565304.1">
    <property type="nucleotide sequence ID" value="NZ_BAABIN010000007.1"/>
</dbReference>
<sequence>MQTLVNEVIELTSQAGGTWGIVLENADTGCRWGTNEQLPFIAESVMKLPIMVAVYALAEQGRLALDEQLAIRREDRVGGSGVLQHLSAGLALPVRDLLTLMIIQSDNTATNLLIERIGPTAIQETMKQLGMTRSRFYRKMMIYPQDVPQVNLLTASDVAGLLSRLANRTILAEKSCTEMVELLKKQQVCNGLPSLLPQDEDWQLAHKSGWDTGRMHEAGILYVRGRTIIISVFSEGVEHPQALNTLGRIGAAVYRWAKHIANKQNGKDDGN</sequence>
<reference evidence="2" key="1">
    <citation type="submission" date="2021-01" db="EMBL/GenBank/DDBJ databases">
        <title>Genomic Encyclopedia of Type Strains, Phase IV (KMG-IV): sequencing the most valuable type-strain genomes for metagenomic binning, comparative biology and taxonomic classification.</title>
        <authorList>
            <person name="Goeker M."/>
        </authorList>
    </citation>
    <scope>NUCLEOTIDE SEQUENCE</scope>
    <source>
        <strain evidence="2">DSM 25523</strain>
    </source>
</reference>
<accession>A0A938Y111</accession>
<evidence type="ECO:0000259" key="1">
    <source>
        <dbReference type="Pfam" id="PF13354"/>
    </source>
</evidence>
<dbReference type="InterPro" id="IPR045155">
    <property type="entry name" value="Beta-lactam_cat"/>
</dbReference>
<name>A0A938Y111_9BACL</name>
<dbReference type="Gene3D" id="3.40.710.10">
    <property type="entry name" value="DD-peptidase/beta-lactamase superfamily"/>
    <property type="match status" value="1"/>
</dbReference>